<sequence>MNRIYRVVWNTSLGVCQAVSETGRSRARGAGRRARRVAMATAIALGASASATGVQASGAGGDGGAGIGGTPPAAGGVGASDAVGGNGQSSVLDPANSFGGGGGGGGRNGGAGGAGGSDSLGNAGGAGGVSGTSAGAGEDGTGNAGGGGGASGAYGATAVQGQIDDLIALGGSGGRGGNGGISAPGVGGGGGGGGAGGTGIRIEGNVVSGSTSSAIVGVGGDGGEGGAGATGGSGGDGGDGAYVQGGYQITLDQLNPAGFVGGGGAGGGSGQVGGAQGAAGAGGIGFRGGDGITLFFGATWVAMGGNGADGVMGRSVEKGNGGAGGVGIALGNGSVVTLRGRSVGGYGGVGADGVAGDALGQGSHDGGAGSNGGAGGDALRVGDRSTVVIDGTSAVIGPDSTLGLGSGGNGGSGGAGATFAMQQGATGVRGGAGASGGTGGSGGMGLVTGSFATITNGNTISGAAGGDGGAGGVGGDSVIFLDVIGTSGGSRGDGGIAGVGGAGGRGGVGGTGVRTASGSQVQNAGWINGGAGGRGGSGGAGGLGSVVFSDQQGNPLGIEGLSGNGSAGGAGGDGGIGVVADAGTTISNQAGIVGGMGGNAGSGAAGGVGGLSSASSDPGNTGGDGGNGGRGGAGGAGASLTGRASFINAGMTQGGAGGNGGDGGFNGGGTSAATAGKAGAGGVGGAGGAGIVASAGATIDNLAGNGIPGIVVGGNGGQGGLPGFNSVIGVGGGGGAGGVGGAGINLSGLGSSLTNSGLIAGGTGGMGAPGNVDVPGHVGDGGNGGSGLVLSDRATATHSGVLIGGGGGADGSASSASNGTGTFVGQGGAGGDGATLLTGATLTNAGVIMGGGGAQNSLGIVPDGAGGVGVRVSSAATLINTQSGSIEAGVVGNAAGAAAVVAASGGTVTNAGLITGGRGGGTQAGGVGVLATGGATVNLGGTIVGGLDGTGMNRANAVSMTGGGNALVLQTGYALVGQAVSQSGAVNADTLALGGSTDGTFDVTQIGSTFIGFGAYAKRGTNTWTLTGVSSAVTPWSVDAGILAVGQDASLGATSAALTFNGGAFHVLGTSYTSTSRAIVLGAGGGEINIEAPSNVFTVNQVITGGGSVAKAGPGTLVLAAQNTFTGTARVSEGTLQLTPGASIASASGVEIAPGALFDVSNAGAQTIGTLGGVGRVLLGANTLTSNSALDSVFSGTLAGSGGLTKSGTGMLILNGVNTYRGLTTVDAGTLEVGDLNTPTASIAGDVQVSAAGTLRGHGTVAGSVRNEGTVRPGGSIGTLTISGNYTQSPSATLMFDISPTSASQLIVSGTATLAGTIQVLFGPGTYSAATYRLIAANSVAGTFSNVVSNAPAGVSLSVESLASSVVASLSGRGTVGELVVAPTNATLFGALASATLRETQRTNETLLARLGNACDTPAAKSTDCVGPGTAGWVQLTGQRANTDGERGIPSYESRTFGFLAGLESHFGDWTAGIAAGYTHDDVSESTGSKGTVDALRIAGYGGRWFGPVNVSATAGYAYDFLSTTRSFGTLGNAQADGHGQELHAGLQASLPLAIGPVIVTPRAGARYAYYHGQSFAETGPTSQNLGVGNVNLRSLQPYVGLSVGVPLASPSARPAMIEARVGYAYETMSTGRNVAVTAADGTGFVIAGISPSRGMLTAGLGAKLPLSKALDLDLSLDALLGSGNTTAQAARVGLSYRF</sequence>
<dbReference type="InterPro" id="IPR036709">
    <property type="entry name" value="Autotransporte_beta_dom_sf"/>
</dbReference>
<proteinExistence type="predicted"/>
<dbReference type="SUPFAM" id="SSF103515">
    <property type="entry name" value="Autotransporter"/>
    <property type="match status" value="1"/>
</dbReference>
<dbReference type="Proteomes" id="UP000035080">
    <property type="component" value="Chromosome"/>
</dbReference>
<dbReference type="InterPro" id="IPR005546">
    <property type="entry name" value="Autotransporte_beta"/>
</dbReference>
<evidence type="ECO:0000256" key="1">
    <source>
        <dbReference type="SAM" id="MobiDB-lite"/>
    </source>
</evidence>
<dbReference type="InterPro" id="IPR024973">
    <property type="entry name" value="ESPR"/>
</dbReference>
<dbReference type="InterPro" id="IPR011050">
    <property type="entry name" value="Pectin_lyase_fold/virulence"/>
</dbReference>
<gene>
    <name evidence="3" type="ORF">PI93_009445</name>
</gene>
<dbReference type="SUPFAM" id="SSF51126">
    <property type="entry name" value="Pectin lyase-like"/>
    <property type="match status" value="1"/>
</dbReference>
<dbReference type="PROSITE" id="PS51208">
    <property type="entry name" value="AUTOTRANSPORTER"/>
    <property type="match status" value="1"/>
</dbReference>
<dbReference type="Pfam" id="PF13018">
    <property type="entry name" value="ESPR"/>
    <property type="match status" value="1"/>
</dbReference>
<evidence type="ECO:0000313" key="3">
    <source>
        <dbReference type="EMBL" id="QHF12844.1"/>
    </source>
</evidence>
<dbReference type="SMART" id="SM00869">
    <property type="entry name" value="Autotransporter"/>
    <property type="match status" value="1"/>
</dbReference>
<reference evidence="3 4" key="1">
    <citation type="journal article" date="2015" name="Genome Announc.">
        <title>Genome Sequences of Two Pandoraea pnomenusa Isolates Recovered 11 Months Apart from a Cystic Fibrosis Patient.</title>
        <authorList>
            <person name="Ee R."/>
            <person name="Ambrose M."/>
            <person name="Lazenby J."/>
            <person name="Williams P."/>
            <person name="Chan K.G."/>
            <person name="Roddam L."/>
        </authorList>
    </citation>
    <scope>NUCLEOTIDE SEQUENCE [LARGE SCALE GENOMIC DNA]</scope>
    <source>
        <strain evidence="3 4">6399</strain>
    </source>
</reference>
<name>A0ABX6HPQ1_9BURK</name>
<keyword evidence="4" id="KW-1185">Reference proteome</keyword>
<evidence type="ECO:0000259" key="2">
    <source>
        <dbReference type="PROSITE" id="PS51208"/>
    </source>
</evidence>
<feature type="compositionally biased region" description="Gly residues" evidence="1">
    <location>
        <begin position="620"/>
        <end position="636"/>
    </location>
</feature>
<accession>A0ABX6HPQ1</accession>
<evidence type="ECO:0000313" key="4">
    <source>
        <dbReference type="Proteomes" id="UP000035080"/>
    </source>
</evidence>
<protein>
    <recommendedName>
        <fullName evidence="2">Autotransporter domain-containing protein</fullName>
    </recommendedName>
</protein>
<feature type="domain" description="Autotransporter" evidence="2">
    <location>
        <begin position="1425"/>
        <end position="1699"/>
    </location>
</feature>
<feature type="region of interest" description="Disordered" evidence="1">
    <location>
        <begin position="78"/>
        <end position="104"/>
    </location>
</feature>
<dbReference type="RefSeq" id="WP_052241118.1">
    <property type="nucleotide sequence ID" value="NZ_CP047385.1"/>
</dbReference>
<dbReference type="EMBL" id="CP047385">
    <property type="protein sequence ID" value="QHF12844.1"/>
    <property type="molecule type" value="Genomic_DNA"/>
</dbReference>
<feature type="region of interest" description="Disordered" evidence="1">
    <location>
        <begin position="606"/>
        <end position="636"/>
    </location>
</feature>
<organism evidence="3 4">
    <name type="scientific">Pandoraea fibrosis</name>
    <dbReference type="NCBI Taxonomy" id="1891094"/>
    <lineage>
        <taxon>Bacteria</taxon>
        <taxon>Pseudomonadati</taxon>
        <taxon>Pseudomonadota</taxon>
        <taxon>Betaproteobacteria</taxon>
        <taxon>Burkholderiales</taxon>
        <taxon>Burkholderiaceae</taxon>
        <taxon>Pandoraea</taxon>
    </lineage>
</organism>